<gene>
    <name evidence="4" type="ORF">B1140B01.14</name>
</gene>
<evidence type="ECO:0000256" key="1">
    <source>
        <dbReference type="SAM" id="Phobius"/>
    </source>
</evidence>
<reference evidence="5" key="1">
    <citation type="journal article" date="2005" name="Nature">
        <title>The map-based sequence of the rice genome.</title>
        <authorList>
            <consortium name="International rice genome sequencing project (IRGSP)"/>
            <person name="Matsumoto T."/>
            <person name="Wu J."/>
            <person name="Kanamori H."/>
            <person name="Katayose Y."/>
            <person name="Fujisawa M."/>
            <person name="Namiki N."/>
            <person name="Mizuno H."/>
            <person name="Yamamoto K."/>
            <person name="Antonio B.A."/>
            <person name="Baba T."/>
            <person name="Sakata K."/>
            <person name="Nagamura Y."/>
            <person name="Aoki H."/>
            <person name="Arikawa K."/>
            <person name="Arita K."/>
            <person name="Bito T."/>
            <person name="Chiden Y."/>
            <person name="Fujitsuka N."/>
            <person name="Fukunaka R."/>
            <person name="Hamada M."/>
            <person name="Harada C."/>
            <person name="Hayashi A."/>
            <person name="Hijishita S."/>
            <person name="Honda M."/>
            <person name="Hosokawa S."/>
            <person name="Ichikawa Y."/>
            <person name="Idonuma A."/>
            <person name="Iijima M."/>
            <person name="Ikeda M."/>
            <person name="Ikeno M."/>
            <person name="Ito K."/>
            <person name="Ito S."/>
            <person name="Ito T."/>
            <person name="Ito Y."/>
            <person name="Ito Y."/>
            <person name="Iwabuchi A."/>
            <person name="Kamiya K."/>
            <person name="Karasawa W."/>
            <person name="Kurita K."/>
            <person name="Katagiri S."/>
            <person name="Kikuta A."/>
            <person name="Kobayashi H."/>
            <person name="Kobayashi N."/>
            <person name="Machita K."/>
            <person name="Maehara T."/>
            <person name="Masukawa M."/>
            <person name="Mizubayashi T."/>
            <person name="Mukai Y."/>
            <person name="Nagasaki H."/>
            <person name="Nagata Y."/>
            <person name="Naito S."/>
            <person name="Nakashima M."/>
            <person name="Nakama Y."/>
            <person name="Nakamichi Y."/>
            <person name="Nakamura M."/>
            <person name="Meguro A."/>
            <person name="Negishi M."/>
            <person name="Ohta I."/>
            <person name="Ohta T."/>
            <person name="Okamoto M."/>
            <person name="Ono N."/>
            <person name="Saji S."/>
            <person name="Sakaguchi M."/>
            <person name="Sakai K."/>
            <person name="Shibata M."/>
            <person name="Shimokawa T."/>
            <person name="Song J."/>
            <person name="Takazaki Y."/>
            <person name="Terasawa K."/>
            <person name="Tsugane M."/>
            <person name="Tsuji K."/>
            <person name="Ueda S."/>
            <person name="Waki K."/>
            <person name="Yamagata H."/>
            <person name="Yamamoto M."/>
            <person name="Yamamoto S."/>
            <person name="Yamane H."/>
            <person name="Yoshiki S."/>
            <person name="Yoshihara R."/>
            <person name="Yukawa K."/>
            <person name="Zhong H."/>
            <person name="Yano M."/>
            <person name="Yuan Q."/>
            <person name="Ouyang S."/>
            <person name="Liu J."/>
            <person name="Jones K.M."/>
            <person name="Gansberger K."/>
            <person name="Moffat K."/>
            <person name="Hill J."/>
            <person name="Bera J."/>
            <person name="Fadrosh D."/>
            <person name="Jin S."/>
            <person name="Johri S."/>
            <person name="Kim M."/>
            <person name="Overton L."/>
            <person name="Reardon M."/>
            <person name="Tsitrin T."/>
            <person name="Vuong H."/>
            <person name="Weaver B."/>
            <person name="Ciecko A."/>
            <person name="Tallon L."/>
            <person name="Jackson J."/>
            <person name="Pai G."/>
            <person name="Aken S.V."/>
            <person name="Utterback T."/>
            <person name="Reidmuller S."/>
            <person name="Feldblyum T."/>
            <person name="Hsiao J."/>
            <person name="Zismann V."/>
            <person name="Iobst S."/>
            <person name="de Vazeille A.R."/>
            <person name="Buell C.R."/>
            <person name="Ying K."/>
            <person name="Li Y."/>
            <person name="Lu T."/>
            <person name="Huang Y."/>
            <person name="Zhao Q."/>
            <person name="Feng Q."/>
            <person name="Zhang L."/>
            <person name="Zhu J."/>
            <person name="Weng Q."/>
            <person name="Mu J."/>
            <person name="Lu Y."/>
            <person name="Fan D."/>
            <person name="Liu Y."/>
            <person name="Guan J."/>
            <person name="Zhang Y."/>
            <person name="Yu S."/>
            <person name="Liu X."/>
            <person name="Zhang Y."/>
            <person name="Hong G."/>
            <person name="Han B."/>
            <person name="Choisne N."/>
            <person name="Demange N."/>
            <person name="Orjeda G."/>
            <person name="Samain S."/>
            <person name="Cattolico L."/>
            <person name="Pelletier E."/>
            <person name="Couloux A."/>
            <person name="Segurens B."/>
            <person name="Wincker P."/>
            <person name="D'Hont A."/>
            <person name="Scarpelli C."/>
            <person name="Weissenbach J."/>
            <person name="Salanoubat M."/>
            <person name="Quetier F."/>
            <person name="Yu Y."/>
            <person name="Kim H.R."/>
            <person name="Rambo T."/>
            <person name="Currie J."/>
            <person name="Collura K."/>
            <person name="Luo M."/>
            <person name="Yang T."/>
            <person name="Ammiraju J.S.S."/>
            <person name="Engler F."/>
            <person name="Soderlund C."/>
            <person name="Wing R.A."/>
            <person name="Palmer L.E."/>
            <person name="de la Bastide M."/>
            <person name="Spiegel L."/>
            <person name="Nascimento L."/>
            <person name="Zutavern T."/>
            <person name="O'Shaughnessy A."/>
            <person name="Dike S."/>
            <person name="Dedhia N."/>
            <person name="Preston R."/>
            <person name="Balija V."/>
            <person name="McCombie W.R."/>
            <person name="Chow T."/>
            <person name="Chen H."/>
            <person name="Chung M."/>
            <person name="Chen C."/>
            <person name="Shaw J."/>
            <person name="Wu H."/>
            <person name="Hsiao K."/>
            <person name="Chao Y."/>
            <person name="Chu M."/>
            <person name="Cheng C."/>
            <person name="Hour A."/>
            <person name="Lee P."/>
            <person name="Lin S."/>
            <person name="Lin Y."/>
            <person name="Liou J."/>
            <person name="Liu S."/>
            <person name="Hsing Y."/>
            <person name="Raghuvanshi S."/>
            <person name="Mohanty A."/>
            <person name="Bharti A.K."/>
            <person name="Gaur A."/>
            <person name="Gupta V."/>
            <person name="Kumar D."/>
            <person name="Ravi V."/>
            <person name="Vij S."/>
            <person name="Kapur A."/>
            <person name="Khurana P."/>
            <person name="Khurana P."/>
            <person name="Khurana J.P."/>
            <person name="Tyagi A.K."/>
            <person name="Gaikwad K."/>
            <person name="Singh A."/>
            <person name="Dalal V."/>
            <person name="Srivastava S."/>
            <person name="Dixit A."/>
            <person name="Pal A.K."/>
            <person name="Ghazi I.A."/>
            <person name="Yadav M."/>
            <person name="Pandit A."/>
            <person name="Bhargava A."/>
            <person name="Sureshbabu K."/>
            <person name="Batra K."/>
            <person name="Sharma T.R."/>
            <person name="Mohapatra T."/>
            <person name="Singh N.K."/>
            <person name="Messing J."/>
            <person name="Nelson A.B."/>
            <person name="Fuks G."/>
            <person name="Kavchok S."/>
            <person name="Keizer G."/>
            <person name="Linton E."/>
            <person name="Llaca V."/>
            <person name="Song R."/>
            <person name="Tanyolac B."/>
            <person name="Young S."/>
            <person name="Ho-Il K."/>
            <person name="Hahn J.H."/>
            <person name="Sangsakoo G."/>
            <person name="Vanavichit A."/>
            <person name="de Mattos Luiz.A.T."/>
            <person name="Zimmer P.D."/>
            <person name="Malone G."/>
            <person name="Dellagostin O."/>
            <person name="de Oliveira A.C."/>
            <person name="Bevan M."/>
            <person name="Bancroft I."/>
            <person name="Minx P."/>
            <person name="Cordum H."/>
            <person name="Wilson R."/>
            <person name="Cheng Z."/>
            <person name="Jin W."/>
            <person name="Jiang J."/>
            <person name="Leong S.A."/>
            <person name="Iwama H."/>
            <person name="Gojobori T."/>
            <person name="Itoh T."/>
            <person name="Niimura Y."/>
            <person name="Fujii Y."/>
            <person name="Habara T."/>
            <person name="Sakai H."/>
            <person name="Sato Y."/>
            <person name="Wilson G."/>
            <person name="Kumar K."/>
            <person name="McCouch S."/>
            <person name="Juretic N."/>
            <person name="Hoen D."/>
            <person name="Wright S."/>
            <person name="Bruskiewich R."/>
            <person name="Bureau T."/>
            <person name="Miyao A."/>
            <person name="Hirochika H."/>
            <person name="Nishikawa T."/>
            <person name="Kadowaki K."/>
            <person name="Sugiura M."/>
            <person name="Burr B."/>
            <person name="Sasaki T."/>
        </authorList>
    </citation>
    <scope>NUCLEOTIDE SEQUENCE [LARGE SCALE GENOMIC DNA]</scope>
    <source>
        <strain evidence="5">cv. Nipponbare</strain>
    </source>
</reference>
<dbReference type="Pfam" id="PF13963">
    <property type="entry name" value="Transpos_assoc"/>
    <property type="match status" value="1"/>
</dbReference>
<dbReference type="PANTHER" id="PTHR10775:SF179">
    <property type="entry name" value="TRANSPOSON, EN_SPM-LIKE, TRANSPOSASE-ASSOCIATED DOMAIN PROTEIN"/>
    <property type="match status" value="1"/>
</dbReference>
<dbReference type="InterPro" id="IPR004242">
    <property type="entry name" value="Transposase_21"/>
</dbReference>
<dbReference type="Pfam" id="PF02992">
    <property type="entry name" value="Transposase_21"/>
    <property type="match status" value="1"/>
</dbReference>
<dbReference type="InterPro" id="IPR029480">
    <property type="entry name" value="Transpos_assoc"/>
</dbReference>
<feature type="transmembrane region" description="Helical" evidence="1">
    <location>
        <begin position="110"/>
        <end position="130"/>
    </location>
</feature>
<dbReference type="AlphaFoldDB" id="Q60DS3"/>
<reference evidence="5" key="2">
    <citation type="journal article" date="2008" name="Nucleic Acids Res.">
        <title>The rice annotation project database (RAP-DB): 2008 update.</title>
        <authorList>
            <consortium name="The rice annotation project (RAP)"/>
        </authorList>
    </citation>
    <scope>GENOME REANNOTATION</scope>
    <source>
        <strain evidence="5">cv. Nipponbare</strain>
    </source>
</reference>
<dbReference type="Proteomes" id="UP000000763">
    <property type="component" value="Chromosome 5"/>
</dbReference>
<protein>
    <submittedName>
        <fullName evidence="4">Polyprotein</fullName>
    </submittedName>
</protein>
<keyword evidence="1" id="KW-0812">Transmembrane</keyword>
<dbReference type="Pfam" id="PF13960">
    <property type="entry name" value="DUF4218"/>
    <property type="match status" value="1"/>
</dbReference>
<dbReference type="PANTHER" id="PTHR10775">
    <property type="entry name" value="OS08G0208400 PROTEIN"/>
    <property type="match status" value="1"/>
</dbReference>
<feature type="domain" description="DUF4218" evidence="2">
    <location>
        <begin position="717"/>
        <end position="817"/>
    </location>
</feature>
<proteinExistence type="predicted"/>
<evidence type="ECO:0000259" key="2">
    <source>
        <dbReference type="Pfam" id="PF13960"/>
    </source>
</evidence>
<accession>Q60DS3</accession>
<sequence length="946" mass="109207">MQAVSGAAWKNRRTGARLSPAWEDALSRAGVLCQPSRDNETIPCGWVNTIAWDNASSCAGVLIRPHAMMRAYIQLSSTVAHLFRRVMLVVLLYLLLFLSVFISAMRRYLHFYKCSVGTFSFFFFIFCYFLENRREIFYPCLDCRNEKMMHEPNDILGHIVERGFMDDYKIWTFHGEVIGRNEEDDDFCFDEAENFVIEDMSQGTIPECGGSEVLTSTRQGFNNWEALEKASKEPLYDESKGCDKEYTVLRYVLELLRLKARHGWSDTRFNDLMDLLRVMLPKPNLLPRNTYQAKKLICPLSLGVQKIHACENHCILYHKEYADLDCCPTCGMSRYKTGNLASDEEVVDQDASVDEKEKIPRMVMWYLPVKDRLKRLFSNHNVRCRWKNFDALNLEFAKDPRNKRKYILLSILIQGPKQHGIDIDVFLEPLMEDMEEMWKEGLQVWDEYCREYFTPRAIIFVTINDLSMNFSLSGQLKGKFGCLICIDNTSSSLFDKSIENDLPPEARTGAQVFDMTKKIKVVFGKVKKKAVKMKKAKDKDDTDATDQENTLPFKKHSIFFRYLDCWKDLEVLHAIDVMNLEKNVFDSTIGTLLDIPSKTKDGLNSCTDLVNMDIRHDLHPKELANGKIDIPPACYSLTPKEKKAFCTCLRSLKVSTGFSSNIRKLVSMKDLTISGYNAHDCHKMLTVFLPIAIRAVKPVHTKLVITKLCYFFNRVSHKVFDPEELGPLHKFAIETACQLEMFFPPSYFNMIEHLIVHIVPQIIEIGPLYLHHMWAYERYMSVLKWYVCNQAHLGGSMIDGYITEEVVECCIDYMKDATLIGMPPPVHEGRLAGKGTVSKKWFYDEAYKVVAEAHSSMLQQRAILEPYIEEHMNEIRACNPRRPASWVSKEQKHKFPEWLKEKDLPFGETIEEKTLNRLATGPSSLVTSWQGYGIGRYTFYTIGKVD</sequence>
<keyword evidence="1" id="KW-1133">Transmembrane helix</keyword>
<evidence type="ECO:0000313" key="4">
    <source>
        <dbReference type="EMBL" id="AAU90135.1"/>
    </source>
</evidence>
<feature type="domain" description="Transposase-associated" evidence="3">
    <location>
        <begin position="130"/>
        <end position="176"/>
    </location>
</feature>
<keyword evidence="1" id="KW-0472">Membrane</keyword>
<name>Q60DS3_ORYSJ</name>
<organism evidence="4 5">
    <name type="scientific">Oryza sativa subsp. japonica</name>
    <name type="common">Rice</name>
    <dbReference type="NCBI Taxonomy" id="39947"/>
    <lineage>
        <taxon>Eukaryota</taxon>
        <taxon>Viridiplantae</taxon>
        <taxon>Streptophyta</taxon>
        <taxon>Embryophyta</taxon>
        <taxon>Tracheophyta</taxon>
        <taxon>Spermatophyta</taxon>
        <taxon>Magnoliopsida</taxon>
        <taxon>Liliopsida</taxon>
        <taxon>Poales</taxon>
        <taxon>Poaceae</taxon>
        <taxon>BOP clade</taxon>
        <taxon>Oryzoideae</taxon>
        <taxon>Oryzeae</taxon>
        <taxon>Oryzinae</taxon>
        <taxon>Oryza</taxon>
        <taxon>Oryza sativa</taxon>
    </lineage>
</organism>
<evidence type="ECO:0000313" key="5">
    <source>
        <dbReference type="Proteomes" id="UP000000763"/>
    </source>
</evidence>
<dbReference type="InterPro" id="IPR025452">
    <property type="entry name" value="DUF4218"/>
</dbReference>
<feature type="transmembrane region" description="Helical" evidence="1">
    <location>
        <begin position="86"/>
        <end position="104"/>
    </location>
</feature>
<dbReference type="EMBL" id="AC145271">
    <property type="protein sequence ID" value="AAU90135.1"/>
    <property type="molecule type" value="Genomic_DNA"/>
</dbReference>
<evidence type="ECO:0000259" key="3">
    <source>
        <dbReference type="Pfam" id="PF13963"/>
    </source>
</evidence>